<dbReference type="InterPro" id="IPR001365">
    <property type="entry name" value="A_deaminase_dom"/>
</dbReference>
<comment type="cofactor">
    <cofactor evidence="1">
        <name>Zn(2+)</name>
        <dbReference type="ChEBI" id="CHEBI:29105"/>
    </cofactor>
</comment>
<dbReference type="GO" id="GO:0000034">
    <property type="term" value="F:adenine deaminase activity"/>
    <property type="evidence" value="ECO:0007669"/>
    <property type="project" value="TreeGrafter"/>
</dbReference>
<dbReference type="Proteomes" id="UP001227192">
    <property type="component" value="Unassembled WGS sequence"/>
</dbReference>
<accession>A0AAI9THA8</accession>
<proteinExistence type="predicted"/>
<evidence type="ECO:0000313" key="6">
    <source>
        <dbReference type="EMBL" id="KAJ9486424.1"/>
    </source>
</evidence>
<dbReference type="PANTHER" id="PTHR43114:SF7">
    <property type="entry name" value="ADENOSINE DEAMINASE DOMAIN-CONTAINING PROTEIN"/>
    <property type="match status" value="1"/>
</dbReference>
<dbReference type="GO" id="GO:0006146">
    <property type="term" value="P:adenine catabolic process"/>
    <property type="evidence" value="ECO:0007669"/>
    <property type="project" value="TreeGrafter"/>
</dbReference>
<keyword evidence="3" id="KW-0378">Hydrolase</keyword>
<dbReference type="Pfam" id="PF00962">
    <property type="entry name" value="A_deaminase"/>
    <property type="match status" value="1"/>
</dbReference>
<protein>
    <recommendedName>
        <fullName evidence="5">Adenosine deaminase domain-containing protein</fullName>
    </recommendedName>
</protein>
<organism evidence="6 7">
    <name type="scientific">Penicillium thymicola</name>
    <dbReference type="NCBI Taxonomy" id="293382"/>
    <lineage>
        <taxon>Eukaryota</taxon>
        <taxon>Fungi</taxon>
        <taxon>Dikarya</taxon>
        <taxon>Ascomycota</taxon>
        <taxon>Pezizomycotina</taxon>
        <taxon>Eurotiomycetes</taxon>
        <taxon>Eurotiomycetidae</taxon>
        <taxon>Eurotiales</taxon>
        <taxon>Aspergillaceae</taxon>
        <taxon>Penicillium</taxon>
    </lineage>
</organism>
<name>A0AAI9THA8_PENTH</name>
<dbReference type="GO" id="GO:0043103">
    <property type="term" value="P:hypoxanthine salvage"/>
    <property type="evidence" value="ECO:0007669"/>
    <property type="project" value="TreeGrafter"/>
</dbReference>
<evidence type="ECO:0000256" key="1">
    <source>
        <dbReference type="ARBA" id="ARBA00001947"/>
    </source>
</evidence>
<dbReference type="InterPro" id="IPR006330">
    <property type="entry name" value="Ado/ade_deaminase"/>
</dbReference>
<evidence type="ECO:0000256" key="4">
    <source>
        <dbReference type="SAM" id="SignalP"/>
    </source>
</evidence>
<dbReference type="PANTHER" id="PTHR43114">
    <property type="entry name" value="ADENINE DEAMINASE"/>
    <property type="match status" value="1"/>
</dbReference>
<comment type="caution">
    <text evidence="6">The sequence shown here is derived from an EMBL/GenBank/DDBJ whole genome shotgun (WGS) entry which is preliminary data.</text>
</comment>
<dbReference type="InterPro" id="IPR032466">
    <property type="entry name" value="Metal_Hydrolase"/>
</dbReference>
<evidence type="ECO:0000256" key="3">
    <source>
        <dbReference type="ARBA" id="ARBA00022801"/>
    </source>
</evidence>
<evidence type="ECO:0000256" key="2">
    <source>
        <dbReference type="ARBA" id="ARBA00022723"/>
    </source>
</evidence>
<keyword evidence="2" id="KW-0479">Metal-binding</keyword>
<dbReference type="Gene3D" id="3.20.20.140">
    <property type="entry name" value="Metal-dependent hydrolases"/>
    <property type="match status" value="1"/>
</dbReference>
<dbReference type="GO" id="GO:0046872">
    <property type="term" value="F:metal ion binding"/>
    <property type="evidence" value="ECO:0007669"/>
    <property type="project" value="UniProtKB-KW"/>
</dbReference>
<dbReference type="AlphaFoldDB" id="A0AAI9THA8"/>
<gene>
    <name evidence="6" type="ORF">VN97_g6916</name>
</gene>
<reference evidence="6" key="1">
    <citation type="submission" date="2015-06" db="EMBL/GenBank/DDBJ databases">
        <authorList>
            <person name="Nguyen H."/>
        </authorList>
    </citation>
    <scope>NUCLEOTIDE SEQUENCE</scope>
    <source>
        <strain evidence="6">DAOM 180753</strain>
    </source>
</reference>
<evidence type="ECO:0000259" key="5">
    <source>
        <dbReference type="Pfam" id="PF00962"/>
    </source>
</evidence>
<sequence length="513" mass="57551">MSRLSIFLNTIFAIAWSIPCSAAGVFVSMAIASEKKETAENVNLNSSYLQSHMPVIFPRISLIGAIPAPYHQFRNPSNVDWMGMKPSLLGLGLVIQPYLVWSSVSCLVSRSLLLLRTPTLVLDIFNKFYLLKTKLVFSNKVVKHRAVNMNGLTITPFIANLPKVELHVHIEGTLTPSLRWELAHRNKISLPYATFSDLQASYAVTLNHRPELNGRQPGIPTFLEAYFAGCEVLRTETDFYDLAMAYLRRCAAMNVRYTEPFFDIQAHTRRGIPAAAVMDGYMRAQHDAAVQLGVHSRWILCFLRDEPVGQGLDAYREARPWAAGTVEGGKGLFHAVGLASNAYERPPMLFEEGFALARADGLHVTMHCDFGQKDTREHVTEAIFEVCGGRGAERIDHGLDAEDSEELWRGLVDRGIGLTLCPHAYHRRTATEVLFPKIRRLVESGVKICINSDDPTLMHDVWIDGNLQKVYTYCGFSRGEMVQLARNAVDMCWAEGDIKRSIYQELDDVDICE</sequence>
<dbReference type="SUPFAM" id="SSF51556">
    <property type="entry name" value="Metallo-dependent hydrolases"/>
    <property type="match status" value="1"/>
</dbReference>
<keyword evidence="7" id="KW-1185">Reference proteome</keyword>
<reference evidence="6" key="2">
    <citation type="journal article" date="2016" name="Fungal Biol.">
        <title>Ochratoxin A production by Penicillium thymicola.</title>
        <authorList>
            <person name="Nguyen H.D.T."/>
            <person name="McMullin D.R."/>
            <person name="Ponomareva E."/>
            <person name="Riley R."/>
            <person name="Pomraning K.R."/>
            <person name="Baker S.E."/>
            <person name="Seifert K.A."/>
        </authorList>
    </citation>
    <scope>NUCLEOTIDE SEQUENCE</scope>
    <source>
        <strain evidence="6">DAOM 180753</strain>
    </source>
</reference>
<dbReference type="EMBL" id="LACB01000209">
    <property type="protein sequence ID" value="KAJ9486424.1"/>
    <property type="molecule type" value="Genomic_DNA"/>
</dbReference>
<dbReference type="NCBIfam" id="TIGR01430">
    <property type="entry name" value="aden_deam"/>
    <property type="match status" value="1"/>
</dbReference>
<feature type="chain" id="PRO_5042595143" description="Adenosine deaminase domain-containing protein" evidence="4">
    <location>
        <begin position="23"/>
        <end position="513"/>
    </location>
</feature>
<feature type="domain" description="Adenosine deaminase" evidence="5">
    <location>
        <begin position="162"/>
        <end position="508"/>
    </location>
</feature>
<evidence type="ECO:0000313" key="7">
    <source>
        <dbReference type="Proteomes" id="UP001227192"/>
    </source>
</evidence>
<dbReference type="GO" id="GO:0005829">
    <property type="term" value="C:cytosol"/>
    <property type="evidence" value="ECO:0007669"/>
    <property type="project" value="TreeGrafter"/>
</dbReference>
<feature type="signal peptide" evidence="4">
    <location>
        <begin position="1"/>
        <end position="22"/>
    </location>
</feature>
<keyword evidence="4" id="KW-0732">Signal</keyword>